<dbReference type="RefSeq" id="XP_030756647.1">
    <property type="nucleotide sequence ID" value="XM_030900787.1"/>
</dbReference>
<accession>A0A6J2XYW0</accession>
<feature type="domain" description="Nrap protein" evidence="15">
    <location>
        <begin position="664"/>
        <end position="860"/>
    </location>
</feature>
<dbReference type="GO" id="GO:0006364">
    <property type="term" value="P:rRNA processing"/>
    <property type="evidence" value="ECO:0007669"/>
    <property type="project" value="TreeGrafter"/>
</dbReference>
<feature type="domain" description="Nrap protein" evidence="17">
    <location>
        <begin position="1021"/>
        <end position="1147"/>
    </location>
</feature>
<dbReference type="Pfam" id="PF17406">
    <property type="entry name" value="Nrap_D5"/>
    <property type="match status" value="1"/>
</dbReference>
<evidence type="ECO:0000256" key="3">
    <source>
        <dbReference type="ARBA" id="ARBA00006674"/>
    </source>
</evidence>
<dbReference type="GO" id="GO:0003723">
    <property type="term" value="F:RNA binding"/>
    <property type="evidence" value="ECO:0007669"/>
    <property type="project" value="UniProtKB-KW"/>
</dbReference>
<evidence type="ECO:0000256" key="2">
    <source>
        <dbReference type="ARBA" id="ARBA00004604"/>
    </source>
</evidence>
<gene>
    <name evidence="19" type="primary">LOC115882593</name>
</gene>
<feature type="domain" description="Nrap protein" evidence="12">
    <location>
        <begin position="209"/>
        <end position="340"/>
    </location>
</feature>
<dbReference type="PANTHER" id="PTHR17972">
    <property type="entry name" value="NUCLEOLAR RNA-ASSOCIATED PROTEIN"/>
    <property type="match status" value="1"/>
</dbReference>
<comment type="subunit">
    <text evidence="9">Part of the small subunit (SSU) processome, composed of more than 70 proteins and the RNA chaperone small nucleolar RNA (snoRNA) U3.</text>
</comment>
<dbReference type="GO" id="GO:0032545">
    <property type="term" value="C:CURI complex"/>
    <property type="evidence" value="ECO:0007669"/>
    <property type="project" value="TreeGrafter"/>
</dbReference>
<comment type="similarity">
    <text evidence="3 10">Belongs to the NRAP family.</text>
</comment>
<dbReference type="InterPro" id="IPR035370">
    <property type="entry name" value="Nrap_D5"/>
</dbReference>
<name>A0A6J2XYW0_SITOR</name>
<dbReference type="InParanoid" id="A0A6J2XYW0"/>
<dbReference type="InterPro" id="IPR035368">
    <property type="entry name" value="Nrap_D3"/>
</dbReference>
<keyword evidence="6 10" id="KW-0694">RNA-binding</keyword>
<dbReference type="Pfam" id="PF17405">
    <property type="entry name" value="Nrap_D4"/>
    <property type="match status" value="1"/>
</dbReference>
<evidence type="ECO:0000256" key="5">
    <source>
        <dbReference type="ARBA" id="ARBA00022454"/>
    </source>
</evidence>
<feature type="compositionally biased region" description="Acidic residues" evidence="11">
    <location>
        <begin position="11"/>
        <end position="28"/>
    </location>
</feature>
<evidence type="ECO:0000259" key="15">
    <source>
        <dbReference type="Pfam" id="PF17405"/>
    </source>
</evidence>
<evidence type="ECO:0000256" key="6">
    <source>
        <dbReference type="ARBA" id="ARBA00022884"/>
    </source>
</evidence>
<reference evidence="19" key="1">
    <citation type="submission" date="2025-08" db="UniProtKB">
        <authorList>
            <consortium name="RefSeq"/>
        </authorList>
    </citation>
    <scope>IDENTIFICATION</scope>
    <source>
        <tissue evidence="19">Gonads</tissue>
    </source>
</reference>
<evidence type="ECO:0000259" key="14">
    <source>
        <dbReference type="Pfam" id="PF17404"/>
    </source>
</evidence>
<dbReference type="Gene3D" id="1.10.1410.10">
    <property type="match status" value="2"/>
</dbReference>
<evidence type="ECO:0000256" key="7">
    <source>
        <dbReference type="ARBA" id="ARBA00023242"/>
    </source>
</evidence>
<dbReference type="KEGG" id="soy:115882593"/>
<dbReference type="Gene3D" id="3.30.70.3030">
    <property type="match status" value="1"/>
</dbReference>
<dbReference type="InterPro" id="IPR035367">
    <property type="entry name" value="Nrap_D2"/>
</dbReference>
<feature type="domain" description="Nrap protein" evidence="16">
    <location>
        <begin position="863"/>
        <end position="1015"/>
    </location>
</feature>
<dbReference type="FunFam" id="1.10.1410.10:FF:000006">
    <property type="entry name" value="Nucleolar protein 6"/>
    <property type="match status" value="1"/>
</dbReference>
<feature type="domain" description="Nrap protein" evidence="13">
    <location>
        <begin position="347"/>
        <end position="483"/>
    </location>
</feature>
<dbReference type="InterPro" id="IPR035369">
    <property type="entry name" value="Nrap_D4"/>
</dbReference>
<evidence type="ECO:0000259" key="17">
    <source>
        <dbReference type="Pfam" id="PF17407"/>
    </source>
</evidence>
<dbReference type="GeneID" id="115882593"/>
<dbReference type="OrthoDB" id="10251401at2759"/>
<dbReference type="AlphaFoldDB" id="A0A6J2XYW0"/>
<dbReference type="FunCoup" id="A0A6J2XYW0">
    <property type="interactions" value="1611"/>
</dbReference>
<dbReference type="InterPro" id="IPR005554">
    <property type="entry name" value="NOL6/Upt22"/>
</dbReference>
<evidence type="ECO:0000259" key="16">
    <source>
        <dbReference type="Pfam" id="PF17406"/>
    </source>
</evidence>
<dbReference type="InterPro" id="IPR035371">
    <property type="entry name" value="Nrap_D6"/>
</dbReference>
<proteinExistence type="inferred from homology"/>
<dbReference type="Pfam" id="PF17404">
    <property type="entry name" value="Nrap_D3"/>
    <property type="match status" value="1"/>
</dbReference>
<dbReference type="Proteomes" id="UP000504635">
    <property type="component" value="Unplaced"/>
</dbReference>
<evidence type="ECO:0000313" key="18">
    <source>
        <dbReference type="Proteomes" id="UP000504635"/>
    </source>
</evidence>
<protein>
    <recommendedName>
        <fullName evidence="4 10">Nucleolar protein 6</fullName>
    </recommendedName>
</protein>
<evidence type="ECO:0000259" key="13">
    <source>
        <dbReference type="Pfam" id="PF17403"/>
    </source>
</evidence>
<keyword evidence="7 10" id="KW-0539">Nucleus</keyword>
<feature type="region of interest" description="Disordered" evidence="11">
    <location>
        <begin position="1"/>
        <end position="80"/>
    </location>
</feature>
<keyword evidence="18" id="KW-1185">Reference proteome</keyword>
<evidence type="ECO:0000313" key="19">
    <source>
        <dbReference type="RefSeq" id="XP_030756647.1"/>
    </source>
</evidence>
<sequence>MVLIDKLTEMDSWDEDSDENDLSIEEPDTTGKSIVKLSTPKQSKRKNSDSNNTKLKKVKYESISQDIPKKNKNKDDMYKPPTVEELNNLKETENLYNNNLFRLQIAELVKEISIKSKRRKSLNSWLRTVNEELENLPEFKELSLSDIKPSKKKSSKRDIFINNIASKYSCNIKTDQNLVLKFSKPTNIQSFGLKECNSYPGPNIEASINIKMPKLYLNVKDFLNNRYLVKRFYYLIYLAEHITGVRKQLCYHENNILLPVLEMQPTKDEKLKVKIYVTPPEGYFKPSRFLPNMNNVRINLFDKSRIEDITVLKNTPTILYNSAIAHDVTLSTYSEFVKTVLHEHYNVQEGIKLLCVWLKQRELNIGYGAFTENLVLYIIIYLLVKKKLNKLMSSYQVVRNFWSFVSSTDLSKNPLSLGNCDKQTLELFKQSFSIVFLDCTGSFNAAAFLNEDIMKKVSAECEMALKHLDNPRTDSFHSLFLTKLSFNLQYDVIINITESLPLKECLIIDDSDRAKYVGYGTLQNIGSLIKVIKRGLNKRILHIVPRIEVQLSEENTYPIKKVLLGINLNSETAFNFIEKGPSLSDHSEAEKFRQFWGYLFSDRRFRDGSAHVAVYFKTNTIRAKRNIIKQILQFLLTEKLQLKFRLYYNELEDFLINKKIKAPYPVGTNEEGCLKVINLSDELGQKIRGLQMSLSITGILGLSDTFCYCNVYPPIARDNDYKSKNCKVQENSIIFNTENVDEIPQYVQANQLVLYLEHSSKWPNNLEGVRHIKTTFLLEISKKLSEIYNIKSRVTKNHLDVFYEGLIFRYILYVPKEVALMKKATSDSGVVKYVESQNTLNIERDLNILPKIIGALKGLQLQFPSFGSGTALIKKWLRCQLIDEFHISDITINLLNASLFLHNSTYSESCTPQISFLRFLKFISEFQWELQPLVVNFNDELSKEDLADLESKFQQHSDTIQPLYIITPYDQGASLFTKESPTREILIRIRQLANITLNLMSESVIEQKFFDLTGFFSPNMDGYNLIIHLNPQFNSRRHENTSDLNEQQVILEKYVKRDIENIPFVEFSPVDEYLKELRNNYRGIATFFHNIYGGNCIGVLWNPPALETKEFKVNYVNGRKLVDDKLVLNIEAITEDLYILGKDLVKWIERTK</sequence>
<feature type="compositionally biased region" description="Basic and acidic residues" evidence="11">
    <location>
        <begin position="67"/>
        <end position="78"/>
    </location>
</feature>
<evidence type="ECO:0000256" key="1">
    <source>
        <dbReference type="ARBA" id="ARBA00004286"/>
    </source>
</evidence>
<dbReference type="Pfam" id="PF17407">
    <property type="entry name" value="Nrap_D6"/>
    <property type="match status" value="1"/>
</dbReference>
<dbReference type="GO" id="GO:0034456">
    <property type="term" value="C:UTP-C complex"/>
    <property type="evidence" value="ECO:0007669"/>
    <property type="project" value="TreeGrafter"/>
</dbReference>
<feature type="domain" description="Nrap protein" evidence="14">
    <location>
        <begin position="487"/>
        <end position="640"/>
    </location>
</feature>
<dbReference type="Pfam" id="PF03813">
    <property type="entry name" value="Nrap"/>
    <property type="match status" value="1"/>
</dbReference>
<dbReference type="GO" id="GO:0005694">
    <property type="term" value="C:chromosome"/>
    <property type="evidence" value="ECO:0007669"/>
    <property type="project" value="UniProtKB-SubCell"/>
</dbReference>
<dbReference type="PANTHER" id="PTHR17972:SF0">
    <property type="entry name" value="NUCLEOLAR PROTEIN 6"/>
    <property type="match status" value="1"/>
</dbReference>
<evidence type="ECO:0000259" key="12">
    <source>
        <dbReference type="Pfam" id="PF03813"/>
    </source>
</evidence>
<dbReference type="Pfam" id="PF17403">
    <property type="entry name" value="Nrap_D2"/>
    <property type="match status" value="1"/>
</dbReference>
<dbReference type="GO" id="GO:0006409">
    <property type="term" value="P:tRNA export from nucleus"/>
    <property type="evidence" value="ECO:0007669"/>
    <property type="project" value="TreeGrafter"/>
</dbReference>
<organism evidence="18 19">
    <name type="scientific">Sitophilus oryzae</name>
    <name type="common">Rice weevil</name>
    <name type="synonym">Curculio oryzae</name>
    <dbReference type="NCBI Taxonomy" id="7048"/>
    <lineage>
        <taxon>Eukaryota</taxon>
        <taxon>Metazoa</taxon>
        <taxon>Ecdysozoa</taxon>
        <taxon>Arthropoda</taxon>
        <taxon>Hexapoda</taxon>
        <taxon>Insecta</taxon>
        <taxon>Pterygota</taxon>
        <taxon>Neoptera</taxon>
        <taxon>Endopterygota</taxon>
        <taxon>Coleoptera</taxon>
        <taxon>Polyphaga</taxon>
        <taxon>Cucujiformia</taxon>
        <taxon>Curculionidae</taxon>
        <taxon>Dryophthorinae</taxon>
        <taxon>Sitophilus</taxon>
    </lineage>
</organism>
<evidence type="ECO:0000256" key="11">
    <source>
        <dbReference type="SAM" id="MobiDB-lite"/>
    </source>
</evidence>
<dbReference type="GO" id="GO:0032040">
    <property type="term" value="C:small-subunit processome"/>
    <property type="evidence" value="ECO:0007669"/>
    <property type="project" value="TreeGrafter"/>
</dbReference>
<evidence type="ECO:0000256" key="8">
    <source>
        <dbReference type="ARBA" id="ARBA00035000"/>
    </source>
</evidence>
<evidence type="ECO:0000256" key="9">
    <source>
        <dbReference type="ARBA" id="ARBA00035020"/>
    </source>
</evidence>
<comment type="function">
    <text evidence="8">Part of the small subunit (SSU) processome, first precursor of the small eukaryotic ribosomal subunit. During the assembly of the SSU processome in the nucleolus, many ribosome biogenesis factors, an RNA chaperone and ribosomal proteins associate with the nascent pre-rRNA and work in concert to generate RNA folding, modifications, rearrangements and cleavage as well as targeted degradation of pre-ribosomal RNA by the RNA exosome.</text>
</comment>
<dbReference type="CTD" id="41973"/>
<keyword evidence="5" id="KW-0158">Chromosome</keyword>
<evidence type="ECO:0000256" key="10">
    <source>
        <dbReference type="RuleBase" id="RU364032"/>
    </source>
</evidence>
<comment type="subcellular location">
    <subcellularLocation>
        <location evidence="1">Chromosome</location>
    </subcellularLocation>
    <subcellularLocation>
        <location evidence="2 10">Nucleus</location>
        <location evidence="2 10">Nucleolus</location>
    </subcellularLocation>
</comment>
<evidence type="ECO:0000256" key="4">
    <source>
        <dbReference type="ARBA" id="ARBA00016437"/>
    </source>
</evidence>
<dbReference type="InterPro" id="IPR035082">
    <property type="entry name" value="Nrap_D1"/>
</dbReference>